<accession>A0A3M6UG25</accession>
<evidence type="ECO:0000313" key="3">
    <source>
        <dbReference type="Proteomes" id="UP000275408"/>
    </source>
</evidence>
<dbReference type="Pfam" id="PF18701">
    <property type="entry name" value="DUF5641"/>
    <property type="match status" value="1"/>
</dbReference>
<evidence type="ECO:0000313" key="2">
    <source>
        <dbReference type="EMBL" id="RMX52637.1"/>
    </source>
</evidence>
<protein>
    <recommendedName>
        <fullName evidence="1">DUF5641 domain-containing protein</fullName>
    </recommendedName>
</protein>
<dbReference type="EMBL" id="RCHS01001597">
    <property type="protein sequence ID" value="RMX52637.1"/>
    <property type="molecule type" value="Genomic_DNA"/>
</dbReference>
<comment type="caution">
    <text evidence="2">The sequence shown here is derived from an EMBL/GenBank/DDBJ whole genome shotgun (WGS) entry which is preliminary data.</text>
</comment>
<keyword evidence="3" id="KW-1185">Reference proteome</keyword>
<organism evidence="2 3">
    <name type="scientific">Pocillopora damicornis</name>
    <name type="common">Cauliflower coral</name>
    <name type="synonym">Millepora damicornis</name>
    <dbReference type="NCBI Taxonomy" id="46731"/>
    <lineage>
        <taxon>Eukaryota</taxon>
        <taxon>Metazoa</taxon>
        <taxon>Cnidaria</taxon>
        <taxon>Anthozoa</taxon>
        <taxon>Hexacorallia</taxon>
        <taxon>Scleractinia</taxon>
        <taxon>Astrocoeniina</taxon>
        <taxon>Pocilloporidae</taxon>
        <taxon>Pocillopora</taxon>
    </lineage>
</organism>
<proteinExistence type="predicted"/>
<feature type="domain" description="DUF5641" evidence="1">
    <location>
        <begin position="1"/>
        <end position="39"/>
    </location>
</feature>
<dbReference type="Proteomes" id="UP000275408">
    <property type="component" value="Unassembled WGS sequence"/>
</dbReference>
<sequence>WKIGIVEDLISGRDGIVRAAKLRTGKGTLERAVQHLYPLELSCDRENVQAPLQLNPEAPTFRPRRDAAVAARYRIQDANIDAV</sequence>
<dbReference type="InterPro" id="IPR040676">
    <property type="entry name" value="DUF5641"/>
</dbReference>
<dbReference type="OrthoDB" id="5983488at2759"/>
<evidence type="ECO:0000259" key="1">
    <source>
        <dbReference type="Pfam" id="PF18701"/>
    </source>
</evidence>
<name>A0A3M6UG25_POCDA</name>
<reference evidence="2 3" key="1">
    <citation type="journal article" date="2018" name="Sci. Rep.">
        <title>Comparative analysis of the Pocillopora damicornis genome highlights role of immune system in coral evolution.</title>
        <authorList>
            <person name="Cunning R."/>
            <person name="Bay R.A."/>
            <person name="Gillette P."/>
            <person name="Baker A.C."/>
            <person name="Traylor-Knowles N."/>
        </authorList>
    </citation>
    <scope>NUCLEOTIDE SEQUENCE [LARGE SCALE GENOMIC DNA]</scope>
    <source>
        <strain evidence="2">RSMAS</strain>
        <tissue evidence="2">Whole animal</tissue>
    </source>
</reference>
<feature type="non-terminal residue" evidence="2">
    <location>
        <position position="1"/>
    </location>
</feature>
<dbReference type="AlphaFoldDB" id="A0A3M6UG25"/>
<gene>
    <name evidence="2" type="ORF">pdam_00022923</name>
</gene>